<dbReference type="AlphaFoldDB" id="A0AAE0UEX4"/>
<name>A0AAE0UEX4_SORBR</name>
<evidence type="ECO:0000256" key="1">
    <source>
        <dbReference type="SAM" id="MobiDB-lite"/>
    </source>
</evidence>
<evidence type="ECO:0000313" key="2">
    <source>
        <dbReference type="EMBL" id="KAK3400914.1"/>
    </source>
</evidence>
<reference evidence="2" key="1">
    <citation type="journal article" date="2023" name="Mol. Phylogenet. Evol.">
        <title>Genome-scale phylogeny and comparative genomics of the fungal order Sordariales.</title>
        <authorList>
            <person name="Hensen N."/>
            <person name="Bonometti L."/>
            <person name="Westerberg I."/>
            <person name="Brannstrom I.O."/>
            <person name="Guillou S."/>
            <person name="Cros-Aarteil S."/>
            <person name="Calhoun S."/>
            <person name="Haridas S."/>
            <person name="Kuo A."/>
            <person name="Mondo S."/>
            <person name="Pangilinan J."/>
            <person name="Riley R."/>
            <person name="LaButti K."/>
            <person name="Andreopoulos B."/>
            <person name="Lipzen A."/>
            <person name="Chen C."/>
            <person name="Yan M."/>
            <person name="Daum C."/>
            <person name="Ng V."/>
            <person name="Clum A."/>
            <person name="Steindorff A."/>
            <person name="Ohm R.A."/>
            <person name="Martin F."/>
            <person name="Silar P."/>
            <person name="Natvig D.O."/>
            <person name="Lalanne C."/>
            <person name="Gautier V."/>
            <person name="Ament-Velasquez S.L."/>
            <person name="Kruys A."/>
            <person name="Hutchinson M.I."/>
            <person name="Powell A.J."/>
            <person name="Barry K."/>
            <person name="Miller A.N."/>
            <person name="Grigoriev I.V."/>
            <person name="Debuchy R."/>
            <person name="Gladieux P."/>
            <person name="Hiltunen Thoren M."/>
            <person name="Johannesson H."/>
        </authorList>
    </citation>
    <scope>NUCLEOTIDE SEQUENCE</scope>
    <source>
        <strain evidence="2">FGSC 1904</strain>
    </source>
</reference>
<comment type="caution">
    <text evidence="2">The sequence shown here is derived from an EMBL/GenBank/DDBJ whole genome shotgun (WGS) entry which is preliminary data.</text>
</comment>
<reference evidence="2" key="2">
    <citation type="submission" date="2023-07" db="EMBL/GenBank/DDBJ databases">
        <authorList>
            <consortium name="Lawrence Berkeley National Laboratory"/>
            <person name="Haridas S."/>
            <person name="Hensen N."/>
            <person name="Bonometti L."/>
            <person name="Westerberg I."/>
            <person name="Brannstrom I.O."/>
            <person name="Guillou S."/>
            <person name="Cros-Aarteil S."/>
            <person name="Calhoun S."/>
            <person name="Kuo A."/>
            <person name="Mondo S."/>
            <person name="Pangilinan J."/>
            <person name="Riley R."/>
            <person name="LaButti K."/>
            <person name="Andreopoulos B."/>
            <person name="Lipzen A."/>
            <person name="Chen C."/>
            <person name="Yanf M."/>
            <person name="Daum C."/>
            <person name="Ng V."/>
            <person name="Clum A."/>
            <person name="Steindorff A."/>
            <person name="Ohm R."/>
            <person name="Martin F."/>
            <person name="Silar P."/>
            <person name="Natvig D."/>
            <person name="Lalanne C."/>
            <person name="Gautier V."/>
            <person name="Ament-velasquez S.L."/>
            <person name="Kruys A."/>
            <person name="Hutchinson M.I."/>
            <person name="Powell A.J."/>
            <person name="Barry K."/>
            <person name="Miller A.N."/>
            <person name="Grigoriev I.V."/>
            <person name="Debuchy R."/>
            <person name="Gladieux P."/>
            <person name="Thoren M.H."/>
            <person name="Johannesson H."/>
        </authorList>
    </citation>
    <scope>NUCLEOTIDE SEQUENCE</scope>
    <source>
        <strain evidence="2">FGSC 1904</strain>
    </source>
</reference>
<evidence type="ECO:0000313" key="3">
    <source>
        <dbReference type="Proteomes" id="UP001281003"/>
    </source>
</evidence>
<sequence>MSASSPTTDSTSNGDEWHYRVADQYTVHWLVQRWTFMFMFSSFREYCYPEPGRYSSPRCIFYPLPEIPRYRQTPDECSTFRICFREPVLEEGARQWRWRELAVRITPDTVGRLLYQHPSLIDVIRCQPPYRFSARKVTWEKRFDNRPANPTELASRKLVLRELLTQIDGAHEKLWFPPGAKPEPLRLFLGGESSKAWNMVAKLYLIISIAAALRAFYKTHMTAIPWTEDTIEVVDKIPKTGEIFPKTVLWAPGADLEPKDPALAHRRRVRMRSWERQRFPEVKALGVLALQILLNTSMAGLSERYPQYFENGTVTAVGEDALRQCRHTGILSPLPEIMQQPMGEIVEACFDDNLFSDDLWKHGLLEFEDDRRIISERILKPLVPIIKLIGLAGGVERSRAEIEGRREQLRASREDWEAEDYEYMLEPEEEEEEEEDDADEEEEKAEKEKVKEEGEDKEEEEGKQAEEENDDGGKRKRQKVGE</sequence>
<protein>
    <submittedName>
        <fullName evidence="2">Uncharacterized protein</fullName>
    </submittedName>
</protein>
<dbReference type="Proteomes" id="UP001281003">
    <property type="component" value="Unassembled WGS sequence"/>
</dbReference>
<proteinExistence type="predicted"/>
<feature type="compositionally biased region" description="Basic and acidic residues" evidence="1">
    <location>
        <begin position="400"/>
        <end position="415"/>
    </location>
</feature>
<gene>
    <name evidence="2" type="ORF">B0T20DRAFT_495093</name>
</gene>
<organism evidence="2 3">
    <name type="scientific">Sordaria brevicollis</name>
    <dbReference type="NCBI Taxonomy" id="83679"/>
    <lineage>
        <taxon>Eukaryota</taxon>
        <taxon>Fungi</taxon>
        <taxon>Dikarya</taxon>
        <taxon>Ascomycota</taxon>
        <taxon>Pezizomycotina</taxon>
        <taxon>Sordariomycetes</taxon>
        <taxon>Sordariomycetidae</taxon>
        <taxon>Sordariales</taxon>
        <taxon>Sordariaceae</taxon>
        <taxon>Sordaria</taxon>
    </lineage>
</organism>
<feature type="compositionally biased region" description="Acidic residues" evidence="1">
    <location>
        <begin position="416"/>
        <end position="443"/>
    </location>
</feature>
<dbReference type="EMBL" id="JAUTDP010000003">
    <property type="protein sequence ID" value="KAK3400914.1"/>
    <property type="molecule type" value="Genomic_DNA"/>
</dbReference>
<feature type="region of interest" description="Disordered" evidence="1">
    <location>
        <begin position="400"/>
        <end position="482"/>
    </location>
</feature>
<keyword evidence="3" id="KW-1185">Reference proteome</keyword>
<feature type="compositionally biased region" description="Basic and acidic residues" evidence="1">
    <location>
        <begin position="444"/>
        <end position="466"/>
    </location>
</feature>
<accession>A0AAE0UEX4</accession>